<keyword evidence="1 3" id="KW-0456">Lyase</keyword>
<dbReference type="EC" id="4.3.2.2" evidence="2 3"/>
<reference evidence="5" key="1">
    <citation type="submission" date="2022-01" db="EMBL/GenBank/DDBJ databases">
        <title>Nocardioidaceae gen. sp. A5X3R13.</title>
        <authorList>
            <person name="Lopez Marin M.A."/>
            <person name="Uhlik O."/>
        </authorList>
    </citation>
    <scope>NUCLEOTIDE SEQUENCE</scope>
    <source>
        <strain evidence="5">A5X3R13</strain>
    </source>
</reference>
<comment type="pathway">
    <text evidence="3">Purine metabolism; AMP biosynthesis via de novo pathway; AMP from IMP: step 2/2.</text>
</comment>
<dbReference type="Gene3D" id="1.10.275.60">
    <property type="match status" value="1"/>
</dbReference>
<dbReference type="InterPro" id="IPR019468">
    <property type="entry name" value="AdenyloSucc_lyase_C"/>
</dbReference>
<dbReference type="GO" id="GO:0044208">
    <property type="term" value="P:'de novo' AMP biosynthetic process"/>
    <property type="evidence" value="ECO:0007669"/>
    <property type="project" value="TreeGrafter"/>
</dbReference>
<dbReference type="GO" id="GO:0004018">
    <property type="term" value="F:N6-(1,2-dicarboxyethyl)AMP AMP-lyase (fumarate-forming) activity"/>
    <property type="evidence" value="ECO:0007669"/>
    <property type="project" value="UniProtKB-UniRule"/>
</dbReference>
<dbReference type="GO" id="GO:0070626">
    <property type="term" value="F:(S)-2-(5-amino-1-(5-phospho-D-ribosyl)imidazole-4-carboxamido) succinate lyase (fumarate-forming) activity"/>
    <property type="evidence" value="ECO:0007669"/>
    <property type="project" value="TreeGrafter"/>
</dbReference>
<feature type="domain" description="Adenylosuccinate lyase C-terminal" evidence="4">
    <location>
        <begin position="364"/>
        <end position="450"/>
    </location>
</feature>
<comment type="catalytic activity">
    <reaction evidence="3">
        <text>N(6)-(1,2-dicarboxyethyl)-AMP = fumarate + AMP</text>
        <dbReference type="Rhea" id="RHEA:16853"/>
        <dbReference type="ChEBI" id="CHEBI:29806"/>
        <dbReference type="ChEBI" id="CHEBI:57567"/>
        <dbReference type="ChEBI" id="CHEBI:456215"/>
        <dbReference type="EC" id="4.3.2.2"/>
    </reaction>
</comment>
<dbReference type="InterPro" id="IPR008948">
    <property type="entry name" value="L-Aspartase-like"/>
</dbReference>
<dbReference type="PANTHER" id="PTHR43172">
    <property type="entry name" value="ADENYLOSUCCINATE LYASE"/>
    <property type="match status" value="1"/>
</dbReference>
<dbReference type="PRINTS" id="PR00149">
    <property type="entry name" value="FUMRATELYASE"/>
</dbReference>
<dbReference type="NCBIfam" id="TIGR00928">
    <property type="entry name" value="purB"/>
    <property type="match status" value="1"/>
</dbReference>
<dbReference type="Pfam" id="PF10397">
    <property type="entry name" value="ADSL_C"/>
    <property type="match status" value="1"/>
</dbReference>
<dbReference type="InterPro" id="IPR004769">
    <property type="entry name" value="Pur_lyase"/>
</dbReference>
<evidence type="ECO:0000313" key="6">
    <source>
        <dbReference type="Proteomes" id="UP001164390"/>
    </source>
</evidence>
<dbReference type="Gene3D" id="1.10.40.30">
    <property type="entry name" value="Fumarase/aspartase (C-terminal domain)"/>
    <property type="match status" value="1"/>
</dbReference>
<sequence length="472" mass="50814">MIPNVLAARYASADLVRLWSPEHKVVLERRLWLAVLTAQRDLGIDVPSGVVEAYENVVESVDLDSIAARERVTRHDVKARIEEFNALAGHEHIHKGMTSRDLTENVEQLQIRASLELVRDRAVAALARLARLAAEHRTLAMAGRSHNVAAQTTTLGKRFATIADELLVAVTRVEELIARYPLRGIKGPVGTAQDMLDLLGGDRERLAELERRVAGHLGFEQVLRSVGQVYPRSLDHDAISAVAQLVAAPSNLATTVRLMAGNELVTEGFKPGQVGSSAMPHKMNTRSCERVNGLAVVVRGNLAMIGELAGDQWNEGDVSDSVVRRVALPDAFFAAGGLFETFLTVLDEFGAFPAVVQRELDRYLPFLATTKMLMAAVRGGVGREQAHEAIKEHAVAVALGMRESGAADNDLFARLGADPRLGLTEADLAALVAEPLAFTGAATDQVDAVVAEVEAVVRTHPEAAAYTPGAIL</sequence>
<protein>
    <recommendedName>
        <fullName evidence="2 3">Adenylosuccinate lyase</fullName>
        <shortName evidence="3">ASL</shortName>
        <ecNumber evidence="2 3">4.3.2.2</ecNumber>
    </recommendedName>
    <alternativeName>
        <fullName evidence="3">Adenylosuccinase</fullName>
    </alternativeName>
</protein>
<dbReference type="RefSeq" id="WP_271632107.1">
    <property type="nucleotide sequence ID" value="NZ_CP094970.1"/>
</dbReference>
<dbReference type="PROSITE" id="PS00163">
    <property type="entry name" value="FUMARATE_LYASES"/>
    <property type="match status" value="1"/>
</dbReference>
<gene>
    <name evidence="5" type="primary">purB</name>
    <name evidence="5" type="ORF">L0C25_13110</name>
</gene>
<name>A0AA46TET8_9ACTN</name>
<dbReference type="InterPro" id="IPR020557">
    <property type="entry name" value="Fumarate_lyase_CS"/>
</dbReference>
<dbReference type="Gene3D" id="1.20.200.10">
    <property type="entry name" value="Fumarase/aspartase (Central domain)"/>
    <property type="match status" value="1"/>
</dbReference>
<evidence type="ECO:0000256" key="3">
    <source>
        <dbReference type="RuleBase" id="RU361172"/>
    </source>
</evidence>
<dbReference type="EMBL" id="CP094970">
    <property type="protein sequence ID" value="UYM03497.1"/>
    <property type="molecule type" value="Genomic_DNA"/>
</dbReference>
<evidence type="ECO:0000259" key="4">
    <source>
        <dbReference type="SMART" id="SM00998"/>
    </source>
</evidence>
<evidence type="ECO:0000313" key="5">
    <source>
        <dbReference type="EMBL" id="UYM03497.1"/>
    </source>
</evidence>
<comment type="similarity">
    <text evidence="3">Belongs to the lyase 1 family. Adenylosuccinate lyase subfamily.</text>
</comment>
<keyword evidence="6" id="KW-1185">Reference proteome</keyword>
<dbReference type="InterPro" id="IPR022761">
    <property type="entry name" value="Fumarate_lyase_N"/>
</dbReference>
<proteinExistence type="inferred from homology"/>
<dbReference type="Pfam" id="PF00206">
    <property type="entry name" value="Lyase_1"/>
    <property type="match status" value="1"/>
</dbReference>
<dbReference type="GO" id="GO:0005829">
    <property type="term" value="C:cytosol"/>
    <property type="evidence" value="ECO:0007669"/>
    <property type="project" value="TreeGrafter"/>
</dbReference>
<dbReference type="KEGG" id="sgrg:L0C25_13110"/>
<evidence type="ECO:0000256" key="1">
    <source>
        <dbReference type="ARBA" id="ARBA00023239"/>
    </source>
</evidence>
<organism evidence="5 6">
    <name type="scientific">Solicola gregarius</name>
    <dbReference type="NCBI Taxonomy" id="2908642"/>
    <lineage>
        <taxon>Bacteria</taxon>
        <taxon>Bacillati</taxon>
        <taxon>Actinomycetota</taxon>
        <taxon>Actinomycetes</taxon>
        <taxon>Propionibacteriales</taxon>
        <taxon>Nocardioidaceae</taxon>
        <taxon>Solicola</taxon>
    </lineage>
</organism>
<dbReference type="SUPFAM" id="SSF48557">
    <property type="entry name" value="L-aspartase-like"/>
    <property type="match status" value="1"/>
</dbReference>
<dbReference type="SMART" id="SM00998">
    <property type="entry name" value="ADSL_C"/>
    <property type="match status" value="1"/>
</dbReference>
<keyword evidence="3" id="KW-0658">Purine biosynthesis</keyword>
<comment type="pathway">
    <text evidence="3">Purine metabolism; IMP biosynthesis via de novo pathway; 5-amino-1-(5-phospho-D-ribosyl)imidazole-4-carboxamide from 5-amino-1-(5-phospho-D-ribosyl)imidazole-4-carboxylate: step 2/2.</text>
</comment>
<evidence type="ECO:0000256" key="2">
    <source>
        <dbReference type="NCBIfam" id="TIGR00928"/>
    </source>
</evidence>
<accession>A0AA46TET8</accession>
<dbReference type="PANTHER" id="PTHR43172:SF1">
    <property type="entry name" value="ADENYLOSUCCINATE LYASE"/>
    <property type="match status" value="1"/>
</dbReference>
<dbReference type="AlphaFoldDB" id="A0AA46TET8"/>
<dbReference type="Proteomes" id="UP001164390">
    <property type="component" value="Chromosome"/>
</dbReference>
<dbReference type="InterPro" id="IPR000362">
    <property type="entry name" value="Fumarate_lyase_fam"/>
</dbReference>
<comment type="catalytic activity">
    <reaction evidence="3">
        <text>(2S)-2-[5-amino-1-(5-phospho-beta-D-ribosyl)imidazole-4-carboxamido]succinate = 5-amino-1-(5-phospho-beta-D-ribosyl)imidazole-4-carboxamide + fumarate</text>
        <dbReference type="Rhea" id="RHEA:23920"/>
        <dbReference type="ChEBI" id="CHEBI:29806"/>
        <dbReference type="ChEBI" id="CHEBI:58443"/>
        <dbReference type="ChEBI" id="CHEBI:58475"/>
        <dbReference type="EC" id="4.3.2.2"/>
    </reaction>
</comment>